<evidence type="ECO:0000313" key="2">
    <source>
        <dbReference type="Proteomes" id="UP000326396"/>
    </source>
</evidence>
<dbReference type="InterPro" id="IPR012337">
    <property type="entry name" value="RNaseH-like_sf"/>
</dbReference>
<keyword evidence="2" id="KW-1185">Reference proteome</keyword>
<dbReference type="AlphaFoldDB" id="A0A5N6PYW7"/>
<dbReference type="OrthoDB" id="1745426at2759"/>
<dbReference type="EMBL" id="SZYD01000001">
    <property type="protein sequence ID" value="KAD7476966.1"/>
    <property type="molecule type" value="Genomic_DNA"/>
</dbReference>
<evidence type="ECO:0008006" key="3">
    <source>
        <dbReference type="Google" id="ProtNLM"/>
    </source>
</evidence>
<dbReference type="SUPFAM" id="SSF53098">
    <property type="entry name" value="Ribonuclease H-like"/>
    <property type="match status" value="1"/>
</dbReference>
<name>A0A5N6PYW7_9ASTR</name>
<accession>A0A5N6PYW7</accession>
<dbReference type="SUPFAM" id="SSF140996">
    <property type="entry name" value="Hermes dimerisation domain"/>
    <property type="match status" value="1"/>
</dbReference>
<proteinExistence type="predicted"/>
<sequence>MVRKALIKMIIVDELPFSFVEREGFREFMEAVCHNVNLPSRFTLAPHFIDYNWKYHKRIINFKPILSHKGEDMARYIEDCIIEWGITRVMTFTMDNATTNDLAVKEVKTSLPNLLRNGMYLYVRCLAHIINLIVQDGLKAQSQVVDCIREAVIHIRVSPKRLTDFKACVVDSKLKTKASLILDCKTRWNSTYDMLERAIFLEKGYSDWLVAKSLAKLLEVFKTKTVEVSCSTYAVSHRVCAEINDVRGSLIELEKENNDLIDFKTMFAGVDVEDVKAEMQLLYKEYECLFATPSNNEESNKNVPP</sequence>
<organism evidence="1 2">
    <name type="scientific">Mikania micrantha</name>
    <name type="common">bitter vine</name>
    <dbReference type="NCBI Taxonomy" id="192012"/>
    <lineage>
        <taxon>Eukaryota</taxon>
        <taxon>Viridiplantae</taxon>
        <taxon>Streptophyta</taxon>
        <taxon>Embryophyta</taxon>
        <taxon>Tracheophyta</taxon>
        <taxon>Spermatophyta</taxon>
        <taxon>Magnoliopsida</taxon>
        <taxon>eudicotyledons</taxon>
        <taxon>Gunneridae</taxon>
        <taxon>Pentapetalae</taxon>
        <taxon>asterids</taxon>
        <taxon>campanulids</taxon>
        <taxon>Asterales</taxon>
        <taxon>Asteraceae</taxon>
        <taxon>Asteroideae</taxon>
        <taxon>Heliantheae alliance</taxon>
        <taxon>Eupatorieae</taxon>
        <taxon>Mikania</taxon>
    </lineage>
</organism>
<dbReference type="Proteomes" id="UP000326396">
    <property type="component" value="Linkage Group LG1"/>
</dbReference>
<evidence type="ECO:0000313" key="1">
    <source>
        <dbReference type="EMBL" id="KAD7476966.1"/>
    </source>
</evidence>
<reference evidence="1 2" key="1">
    <citation type="submission" date="2019-05" db="EMBL/GenBank/DDBJ databases">
        <title>Mikania micrantha, genome provides insights into the molecular mechanism of rapid growth.</title>
        <authorList>
            <person name="Liu B."/>
        </authorList>
    </citation>
    <scope>NUCLEOTIDE SEQUENCE [LARGE SCALE GENOMIC DNA]</scope>
    <source>
        <strain evidence="1">NLD-2019</strain>
        <tissue evidence="1">Leaf</tissue>
    </source>
</reference>
<dbReference type="PANTHER" id="PTHR46481:SF7">
    <property type="entry name" value="ZINC FINGER BED DOMAIN-CONTAINING PROTEIN RICESLEEPER 2-LIKE"/>
    <property type="match status" value="1"/>
</dbReference>
<dbReference type="InterPro" id="IPR052035">
    <property type="entry name" value="ZnF_BED_domain_contain"/>
</dbReference>
<dbReference type="GO" id="GO:0008270">
    <property type="term" value="F:zinc ion binding"/>
    <property type="evidence" value="ECO:0007669"/>
    <property type="project" value="UniProtKB-KW"/>
</dbReference>
<dbReference type="GO" id="GO:0005634">
    <property type="term" value="C:nucleus"/>
    <property type="evidence" value="ECO:0007669"/>
    <property type="project" value="UniProtKB-SubCell"/>
</dbReference>
<comment type="caution">
    <text evidence="1">The sequence shown here is derived from an EMBL/GenBank/DDBJ whole genome shotgun (WGS) entry which is preliminary data.</text>
</comment>
<protein>
    <recommendedName>
        <fullName evidence="3">Zinc finger BED domain-containing protein RICESLEEPER 2-like</fullName>
    </recommendedName>
</protein>
<dbReference type="PANTHER" id="PTHR46481">
    <property type="entry name" value="ZINC FINGER BED DOMAIN-CONTAINING PROTEIN 4"/>
    <property type="match status" value="1"/>
</dbReference>
<gene>
    <name evidence="1" type="ORF">E3N88_00102</name>
</gene>